<dbReference type="PATRIC" id="fig|1226633.4.peg.2115"/>
<organism evidence="1 2">
    <name type="scientific">Fusobacterium necrophorum subsp. funduliforme B35</name>
    <dbReference type="NCBI Taxonomy" id="1226633"/>
    <lineage>
        <taxon>Bacteria</taxon>
        <taxon>Fusobacteriati</taxon>
        <taxon>Fusobacteriota</taxon>
        <taxon>Fusobacteriia</taxon>
        <taxon>Fusobacteriales</taxon>
        <taxon>Fusobacteriaceae</taxon>
        <taxon>Fusobacterium</taxon>
    </lineage>
</organism>
<reference evidence="1 2" key="1">
    <citation type="submission" date="2013-08" db="EMBL/GenBank/DDBJ databases">
        <title>An opportunistic ruminal bacterium that causes liver abscesses in cattle.</title>
        <authorList>
            <person name="Benahmed F.H."/>
            <person name="Rasmussen M."/>
            <person name="Harbottle H."/>
            <person name="Soppet D."/>
            <person name="Nagaraja T.G."/>
            <person name="Davidson M."/>
        </authorList>
    </citation>
    <scope>NUCLEOTIDE SEQUENCE [LARGE SCALE GENOMIC DNA]</scope>
    <source>
        <strain evidence="1 2">B35</strain>
    </source>
</reference>
<protein>
    <submittedName>
        <fullName evidence="1">Uncharacterized protein</fullName>
    </submittedName>
</protein>
<dbReference type="AlphaFoldDB" id="A0A0B4FM43"/>
<accession>A0A0B4FM43</accession>
<dbReference type="Proteomes" id="UP000031184">
    <property type="component" value="Unassembled WGS sequence"/>
</dbReference>
<evidence type="ECO:0000313" key="2">
    <source>
        <dbReference type="Proteomes" id="UP000031184"/>
    </source>
</evidence>
<proteinExistence type="predicted"/>
<sequence>MWEFLWTSDLFYHKVAVFREAKLWDLRIEEKKKLLRNGLYVAKKEREDFLFLSNGLKVFCSEAFPKGQEKIVQVLQEEREGKLAEVSQKIEMTTPYFVFFLTKEAYTFQERFKKRRREKDWKTFFSRIGKELPF</sequence>
<dbReference type="EMBL" id="AUZI01000026">
    <property type="protein sequence ID" value="KID48352.1"/>
    <property type="molecule type" value="Genomic_DNA"/>
</dbReference>
<gene>
    <name evidence="1" type="ORF">C095_10425</name>
</gene>
<name>A0A0B4FM43_9FUSO</name>
<comment type="caution">
    <text evidence="1">The sequence shown here is derived from an EMBL/GenBank/DDBJ whole genome shotgun (WGS) entry which is preliminary data.</text>
</comment>
<evidence type="ECO:0000313" key="1">
    <source>
        <dbReference type="EMBL" id="KID48352.1"/>
    </source>
</evidence>